<sequence>MELDGRLPHGGLVAALTIGQEPLFICLYWGLMGATHQKQAHQAGGEEVFHGTVPSGYHVVQCSQIMVIMPDVEPG</sequence>
<protein>
    <submittedName>
        <fullName evidence="2">Uncharacterized protein</fullName>
    </submittedName>
</protein>
<evidence type="ECO:0000256" key="1">
    <source>
        <dbReference type="SAM" id="Phobius"/>
    </source>
</evidence>
<feature type="transmembrane region" description="Helical" evidence="1">
    <location>
        <begin position="12"/>
        <end position="31"/>
    </location>
</feature>
<reference evidence="3" key="1">
    <citation type="submission" date="2021-01" db="EMBL/GenBank/DDBJ databases">
        <title>Genome public.</title>
        <authorList>
            <person name="Liu C."/>
            <person name="Sun Q."/>
        </authorList>
    </citation>
    <scope>NUCLEOTIDE SEQUENCE [LARGE SCALE GENOMIC DNA]</scope>
    <source>
        <strain evidence="3">CGMCC 1.18722</strain>
    </source>
</reference>
<organism evidence="2 3">
    <name type="scientific">Zobellella iuensis</name>
    <dbReference type="NCBI Taxonomy" id="2803811"/>
    <lineage>
        <taxon>Bacteria</taxon>
        <taxon>Pseudomonadati</taxon>
        <taxon>Pseudomonadota</taxon>
        <taxon>Gammaproteobacteria</taxon>
        <taxon>Aeromonadales</taxon>
        <taxon>Aeromonadaceae</taxon>
        <taxon>Zobellella</taxon>
    </lineage>
</organism>
<keyword evidence="3" id="KW-1185">Reference proteome</keyword>
<comment type="caution">
    <text evidence="2">The sequence shown here is derived from an EMBL/GenBank/DDBJ whole genome shotgun (WGS) entry which is preliminary data.</text>
</comment>
<keyword evidence="1" id="KW-1133">Transmembrane helix</keyword>
<dbReference type="Proteomes" id="UP000638570">
    <property type="component" value="Unassembled WGS sequence"/>
</dbReference>
<gene>
    <name evidence="2" type="ORF">JKV55_17900</name>
</gene>
<keyword evidence="1" id="KW-0472">Membrane</keyword>
<evidence type="ECO:0000313" key="3">
    <source>
        <dbReference type="Proteomes" id="UP000638570"/>
    </source>
</evidence>
<dbReference type="EMBL" id="JAERTZ010000032">
    <property type="protein sequence ID" value="MBL1379177.1"/>
    <property type="molecule type" value="Genomic_DNA"/>
</dbReference>
<keyword evidence="1" id="KW-0812">Transmembrane</keyword>
<proteinExistence type="predicted"/>
<accession>A0ABS1QX17</accession>
<evidence type="ECO:0000313" key="2">
    <source>
        <dbReference type="EMBL" id="MBL1379177.1"/>
    </source>
</evidence>
<dbReference type="RefSeq" id="WP_202088252.1">
    <property type="nucleotide sequence ID" value="NZ_JAERTZ010000032.1"/>
</dbReference>
<name>A0ABS1QX17_9GAMM</name>